<proteinExistence type="predicted"/>
<sequence length="261" mass="30384">MQNNISFFMTNTQPSADNVIMDDQDLDEVLDTNEPRPWFPIGDLKNLPTEIYSDCTLSRTEHQKILHGKPRNAEVNYKPPQMESYFLRAMSKQQKEFDKVIRNISYWTSAILCPIDNIKKALYESKPGDDDQEAKQGYELLRKSTQNARDLLWDALSYTNDLRREIALKAISSAHVPTKDRKGVFSDKFKDLVEEENTKSKLFNDANKERRRFYSSNKINSHKLTLLEGSRFRIIPDDQIGIASEVSIKQEKQNQIRKTFN</sequence>
<reference evidence="1" key="1">
    <citation type="submission" date="2021-06" db="EMBL/GenBank/DDBJ databases">
        <authorList>
            <person name="Kallberg Y."/>
            <person name="Tangrot J."/>
            <person name="Rosling A."/>
        </authorList>
    </citation>
    <scope>NUCLEOTIDE SEQUENCE</scope>
    <source>
        <strain evidence="1">AU212A</strain>
    </source>
</reference>
<dbReference type="EMBL" id="CAJVPM010001561">
    <property type="protein sequence ID" value="CAG8469090.1"/>
    <property type="molecule type" value="Genomic_DNA"/>
</dbReference>
<accession>A0ACA9KEQ9</accession>
<evidence type="ECO:0000313" key="2">
    <source>
        <dbReference type="Proteomes" id="UP000789860"/>
    </source>
</evidence>
<gene>
    <name evidence="1" type="ORF">SCALOS_LOCUS1947</name>
</gene>
<evidence type="ECO:0000313" key="1">
    <source>
        <dbReference type="EMBL" id="CAG8469090.1"/>
    </source>
</evidence>
<keyword evidence="2" id="KW-1185">Reference proteome</keyword>
<protein>
    <submittedName>
        <fullName evidence="1">5141_t:CDS:1</fullName>
    </submittedName>
</protein>
<comment type="caution">
    <text evidence="1">The sequence shown here is derived from an EMBL/GenBank/DDBJ whole genome shotgun (WGS) entry which is preliminary data.</text>
</comment>
<dbReference type="Proteomes" id="UP000789860">
    <property type="component" value="Unassembled WGS sequence"/>
</dbReference>
<organism evidence="1 2">
    <name type="scientific">Scutellospora calospora</name>
    <dbReference type="NCBI Taxonomy" id="85575"/>
    <lineage>
        <taxon>Eukaryota</taxon>
        <taxon>Fungi</taxon>
        <taxon>Fungi incertae sedis</taxon>
        <taxon>Mucoromycota</taxon>
        <taxon>Glomeromycotina</taxon>
        <taxon>Glomeromycetes</taxon>
        <taxon>Diversisporales</taxon>
        <taxon>Gigasporaceae</taxon>
        <taxon>Scutellospora</taxon>
    </lineage>
</organism>
<name>A0ACA9KEQ9_9GLOM</name>